<dbReference type="CDD" id="cd17503">
    <property type="entry name" value="MFS_LmrB_MDR_like"/>
    <property type="match status" value="1"/>
</dbReference>
<feature type="transmembrane region" description="Helical" evidence="8">
    <location>
        <begin position="381"/>
        <end position="402"/>
    </location>
</feature>
<keyword evidence="2" id="KW-0813">Transport</keyword>
<protein>
    <submittedName>
        <fullName evidence="10">DHA2 family efflux MFS transporter permease subunit</fullName>
    </submittedName>
</protein>
<dbReference type="NCBIfam" id="TIGR00711">
    <property type="entry name" value="efflux_EmrB"/>
    <property type="match status" value="1"/>
</dbReference>
<comment type="subcellular location">
    <subcellularLocation>
        <location evidence="1">Cell membrane</location>
        <topology evidence="1">Multi-pass membrane protein</topology>
    </subcellularLocation>
</comment>
<feature type="transmembrane region" description="Helical" evidence="8">
    <location>
        <begin position="31"/>
        <end position="50"/>
    </location>
</feature>
<dbReference type="GO" id="GO:0005886">
    <property type="term" value="C:plasma membrane"/>
    <property type="evidence" value="ECO:0007669"/>
    <property type="project" value="UniProtKB-SubCell"/>
</dbReference>
<feature type="transmembrane region" description="Helical" evidence="8">
    <location>
        <begin position="70"/>
        <end position="89"/>
    </location>
</feature>
<keyword evidence="6 8" id="KW-0472">Membrane</keyword>
<dbReference type="PANTHER" id="PTHR23501">
    <property type="entry name" value="MAJOR FACILITATOR SUPERFAMILY"/>
    <property type="match status" value="1"/>
</dbReference>
<dbReference type="PROSITE" id="PS50850">
    <property type="entry name" value="MFS"/>
    <property type="match status" value="1"/>
</dbReference>
<comment type="caution">
    <text evidence="10">The sequence shown here is derived from an EMBL/GenBank/DDBJ whole genome shotgun (WGS) entry which is preliminary data.</text>
</comment>
<feature type="transmembrane region" description="Helical" evidence="8">
    <location>
        <begin position="290"/>
        <end position="314"/>
    </location>
</feature>
<feature type="transmembrane region" description="Helical" evidence="8">
    <location>
        <begin position="187"/>
        <end position="208"/>
    </location>
</feature>
<feature type="transmembrane region" description="Helical" evidence="8">
    <location>
        <begin position="101"/>
        <end position="120"/>
    </location>
</feature>
<dbReference type="Gene3D" id="1.20.1250.20">
    <property type="entry name" value="MFS general substrate transporter like domains"/>
    <property type="match status" value="1"/>
</dbReference>
<dbReference type="GO" id="GO:0022857">
    <property type="term" value="F:transmembrane transporter activity"/>
    <property type="evidence" value="ECO:0007669"/>
    <property type="project" value="InterPro"/>
</dbReference>
<feature type="transmembrane region" description="Helical" evidence="8">
    <location>
        <begin position="326"/>
        <end position="345"/>
    </location>
</feature>
<reference evidence="10" key="1">
    <citation type="submission" date="2020-12" db="EMBL/GenBank/DDBJ databases">
        <title>Genomic characterization of non-nitrogen-fixing Frankia strains.</title>
        <authorList>
            <person name="Carlos-Shanley C."/>
            <person name="Guerra T."/>
            <person name="Hahn D."/>
        </authorList>
    </citation>
    <scope>NUCLEOTIDE SEQUENCE</scope>
    <source>
        <strain evidence="10">CN6</strain>
    </source>
</reference>
<dbReference type="InterPro" id="IPR011701">
    <property type="entry name" value="MFS"/>
</dbReference>
<keyword evidence="3" id="KW-1003">Cell membrane</keyword>
<keyword evidence="4 8" id="KW-0812">Transmembrane</keyword>
<feature type="domain" description="Major facilitator superfamily (MFS) profile" evidence="9">
    <location>
        <begin position="35"/>
        <end position="504"/>
    </location>
</feature>
<dbReference type="Pfam" id="PF07690">
    <property type="entry name" value="MFS_1"/>
    <property type="match status" value="1"/>
</dbReference>
<dbReference type="AlphaFoldDB" id="A0A937RC98"/>
<feature type="transmembrane region" description="Helical" evidence="8">
    <location>
        <begin position="423"/>
        <end position="442"/>
    </location>
</feature>
<feature type="transmembrane region" description="Helical" evidence="8">
    <location>
        <begin position="482"/>
        <end position="499"/>
    </location>
</feature>
<dbReference type="Proteomes" id="UP000604475">
    <property type="component" value="Unassembled WGS sequence"/>
</dbReference>
<evidence type="ECO:0000256" key="7">
    <source>
        <dbReference type="SAM" id="MobiDB-lite"/>
    </source>
</evidence>
<name>A0A937RC98_9ACTN</name>
<feature type="transmembrane region" description="Helical" evidence="8">
    <location>
        <begin position="251"/>
        <end position="269"/>
    </location>
</feature>
<organism evidence="10 11">
    <name type="scientific">Frankia nepalensis</name>
    <dbReference type="NCBI Taxonomy" id="1836974"/>
    <lineage>
        <taxon>Bacteria</taxon>
        <taxon>Bacillati</taxon>
        <taxon>Actinomycetota</taxon>
        <taxon>Actinomycetes</taxon>
        <taxon>Frankiales</taxon>
        <taxon>Frankiaceae</taxon>
        <taxon>Frankia</taxon>
    </lineage>
</organism>
<dbReference type="PANTHER" id="PTHR23501:SF1">
    <property type="entry name" value="TRANSPORT PROTEIN HSRA-RELATED"/>
    <property type="match status" value="1"/>
</dbReference>
<accession>A0A937RC98</accession>
<dbReference type="InterPro" id="IPR020846">
    <property type="entry name" value="MFS_dom"/>
</dbReference>
<evidence type="ECO:0000256" key="1">
    <source>
        <dbReference type="ARBA" id="ARBA00004651"/>
    </source>
</evidence>
<feature type="transmembrane region" description="Helical" evidence="8">
    <location>
        <begin position="159"/>
        <end position="181"/>
    </location>
</feature>
<feature type="region of interest" description="Disordered" evidence="7">
    <location>
        <begin position="508"/>
        <end position="565"/>
    </location>
</feature>
<dbReference type="EMBL" id="JAEACQ010000162">
    <property type="protein sequence ID" value="MBL7627622.1"/>
    <property type="molecule type" value="Genomic_DNA"/>
</dbReference>
<evidence type="ECO:0000259" key="9">
    <source>
        <dbReference type="PROSITE" id="PS50850"/>
    </source>
</evidence>
<evidence type="ECO:0000256" key="6">
    <source>
        <dbReference type="ARBA" id="ARBA00023136"/>
    </source>
</evidence>
<dbReference type="InterPro" id="IPR004638">
    <property type="entry name" value="EmrB-like"/>
</dbReference>
<dbReference type="SUPFAM" id="SSF103473">
    <property type="entry name" value="MFS general substrate transporter"/>
    <property type="match status" value="1"/>
</dbReference>
<evidence type="ECO:0000313" key="10">
    <source>
        <dbReference type="EMBL" id="MBL7627622.1"/>
    </source>
</evidence>
<feature type="transmembrane region" description="Helical" evidence="8">
    <location>
        <begin position="357"/>
        <end position="375"/>
    </location>
</feature>
<sequence length="565" mass="58416">MSSPPSETPAASAPAGTGIATSAKDEKLDPAVIRLALVILVGAVAVQLDATITSVAIETLGRTFDVGVSTIQWVTTAYLLALAMVIPLTGWSVERFGGKRMWIVSLVLFLAGSVLCGLAWSAESLIAFRVVQGLGGGLLLPLMQTLLAQAAGPAQLPKLIAAISVPSILTPVLGPILGGVIVDSVSWRWIFLINIPVCLIAIFLAIRVLPDPRGSERHPLDILGLALLSPGLAIAVYGFSEAGSEGSFDNARVLVPLLIGLALLAAFTVHALRARIEPIIDLRLLRNPAFLGSTGLMFLFGMSLFGAMFLTPIYEQVARGRSATEAGLLLAPQGLGMGIGLIVFAPRANRLSARGMVIAGLVLTVLGSVAYTQAGHTPSEWLLGSSLAVRGLGMAITMIPTMTATYHGLRHDQIPRATTTSRILQQIGGSLGTAVLAVVLATEIRERAGSAGSAGAPVTAESVAAAGGPVPNWLAEAFGTTFWWPVIFTLISIPAAFLIPRRLASAEQGPGASAASPAPGPSDPDPARAGLAADPLAPTPRPTAEPTLAADDREARRDPPAVVLD</sequence>
<evidence type="ECO:0000313" key="11">
    <source>
        <dbReference type="Proteomes" id="UP000604475"/>
    </source>
</evidence>
<feature type="transmembrane region" description="Helical" evidence="8">
    <location>
        <begin position="126"/>
        <end position="147"/>
    </location>
</feature>
<evidence type="ECO:0000256" key="5">
    <source>
        <dbReference type="ARBA" id="ARBA00022989"/>
    </source>
</evidence>
<evidence type="ECO:0000256" key="4">
    <source>
        <dbReference type="ARBA" id="ARBA00022692"/>
    </source>
</evidence>
<keyword evidence="11" id="KW-1185">Reference proteome</keyword>
<dbReference type="Gene3D" id="1.20.1720.10">
    <property type="entry name" value="Multidrug resistance protein D"/>
    <property type="match status" value="1"/>
</dbReference>
<dbReference type="RefSeq" id="WP_202998885.1">
    <property type="nucleotide sequence ID" value="NZ_JADWYU010000096.1"/>
</dbReference>
<feature type="compositionally biased region" description="Low complexity" evidence="7">
    <location>
        <begin position="508"/>
        <end position="517"/>
    </location>
</feature>
<gene>
    <name evidence="10" type="ORF">I7412_10655</name>
</gene>
<feature type="compositionally biased region" description="Basic and acidic residues" evidence="7">
    <location>
        <begin position="550"/>
        <end position="559"/>
    </location>
</feature>
<evidence type="ECO:0000256" key="2">
    <source>
        <dbReference type="ARBA" id="ARBA00022448"/>
    </source>
</evidence>
<dbReference type="InterPro" id="IPR036259">
    <property type="entry name" value="MFS_trans_sf"/>
</dbReference>
<proteinExistence type="predicted"/>
<evidence type="ECO:0000256" key="3">
    <source>
        <dbReference type="ARBA" id="ARBA00022475"/>
    </source>
</evidence>
<feature type="transmembrane region" description="Helical" evidence="8">
    <location>
        <begin position="220"/>
        <end position="239"/>
    </location>
</feature>
<keyword evidence="5 8" id="KW-1133">Transmembrane helix</keyword>
<evidence type="ECO:0000256" key="8">
    <source>
        <dbReference type="SAM" id="Phobius"/>
    </source>
</evidence>